<dbReference type="Proteomes" id="UP001432062">
    <property type="component" value="Chromosome"/>
</dbReference>
<dbReference type="RefSeq" id="WP_329411869.1">
    <property type="nucleotide sequence ID" value="NZ_CP109441.1"/>
</dbReference>
<protein>
    <submittedName>
        <fullName evidence="2">Uncharacterized protein</fullName>
    </submittedName>
</protein>
<evidence type="ECO:0000256" key="1">
    <source>
        <dbReference type="SAM" id="SignalP"/>
    </source>
</evidence>
<feature type="signal peptide" evidence="1">
    <location>
        <begin position="1"/>
        <end position="23"/>
    </location>
</feature>
<proteinExistence type="predicted"/>
<keyword evidence="1" id="KW-0732">Signal</keyword>
<evidence type="ECO:0000313" key="2">
    <source>
        <dbReference type="EMBL" id="WUV47740.1"/>
    </source>
</evidence>
<accession>A0ABZ1YZU4</accession>
<reference evidence="2" key="1">
    <citation type="submission" date="2022-10" db="EMBL/GenBank/DDBJ databases">
        <title>The complete genomes of actinobacterial strains from the NBC collection.</title>
        <authorList>
            <person name="Joergensen T.S."/>
            <person name="Alvarez Arevalo M."/>
            <person name="Sterndorff E.B."/>
            <person name="Faurdal D."/>
            <person name="Vuksanovic O."/>
            <person name="Mourched A.-S."/>
            <person name="Charusanti P."/>
            <person name="Shaw S."/>
            <person name="Blin K."/>
            <person name="Weber T."/>
        </authorList>
    </citation>
    <scope>NUCLEOTIDE SEQUENCE</scope>
    <source>
        <strain evidence="2">NBC_01482</strain>
    </source>
</reference>
<gene>
    <name evidence="2" type="ORF">OG563_05780</name>
</gene>
<organism evidence="2 3">
    <name type="scientific">Nocardia vinacea</name>
    <dbReference type="NCBI Taxonomy" id="96468"/>
    <lineage>
        <taxon>Bacteria</taxon>
        <taxon>Bacillati</taxon>
        <taxon>Actinomycetota</taxon>
        <taxon>Actinomycetes</taxon>
        <taxon>Mycobacteriales</taxon>
        <taxon>Nocardiaceae</taxon>
        <taxon>Nocardia</taxon>
    </lineage>
</organism>
<sequence length="56" mass="5764">MKKISAMTTHAAVLARIAIVAAASTGLATVAAGVASATIESDRAIKRDRVAVVWDR</sequence>
<dbReference type="EMBL" id="CP109441">
    <property type="protein sequence ID" value="WUV47740.1"/>
    <property type="molecule type" value="Genomic_DNA"/>
</dbReference>
<name>A0ABZ1YZU4_9NOCA</name>
<feature type="chain" id="PRO_5045348894" evidence="1">
    <location>
        <begin position="24"/>
        <end position="56"/>
    </location>
</feature>
<keyword evidence="3" id="KW-1185">Reference proteome</keyword>
<evidence type="ECO:0000313" key="3">
    <source>
        <dbReference type="Proteomes" id="UP001432062"/>
    </source>
</evidence>